<dbReference type="AlphaFoldDB" id="A0A556N3P6"/>
<dbReference type="EMBL" id="VLPL01000002">
    <property type="protein sequence ID" value="TSJ46715.1"/>
    <property type="molecule type" value="Genomic_DNA"/>
</dbReference>
<feature type="domain" description="HTH cro/C1-type" evidence="1">
    <location>
        <begin position="27"/>
        <end position="81"/>
    </location>
</feature>
<comment type="caution">
    <text evidence="2">The sequence shown here is derived from an EMBL/GenBank/DDBJ whole genome shotgun (WGS) entry which is preliminary data.</text>
</comment>
<accession>A0A556N3P6</accession>
<dbReference type="Proteomes" id="UP000316008">
    <property type="component" value="Unassembled WGS sequence"/>
</dbReference>
<organism evidence="2 3">
    <name type="scientific">Fluviicola chungangensis</name>
    <dbReference type="NCBI Taxonomy" id="2597671"/>
    <lineage>
        <taxon>Bacteria</taxon>
        <taxon>Pseudomonadati</taxon>
        <taxon>Bacteroidota</taxon>
        <taxon>Flavobacteriia</taxon>
        <taxon>Flavobacteriales</taxon>
        <taxon>Crocinitomicaceae</taxon>
        <taxon>Fluviicola</taxon>
    </lineage>
</organism>
<dbReference type="SUPFAM" id="SSF47413">
    <property type="entry name" value="lambda repressor-like DNA-binding domains"/>
    <property type="match status" value="1"/>
</dbReference>
<dbReference type="InterPro" id="IPR010982">
    <property type="entry name" value="Lambda_DNA-bd_dom_sf"/>
</dbReference>
<dbReference type="InterPro" id="IPR001387">
    <property type="entry name" value="Cro/C1-type_HTH"/>
</dbReference>
<dbReference type="SMART" id="SM00530">
    <property type="entry name" value="HTH_XRE"/>
    <property type="match status" value="1"/>
</dbReference>
<proteinExistence type="predicted"/>
<dbReference type="Pfam" id="PF01381">
    <property type="entry name" value="HTH_3"/>
    <property type="match status" value="1"/>
</dbReference>
<dbReference type="OrthoDB" id="680346at2"/>
<dbReference type="RefSeq" id="WP_144332252.1">
    <property type="nucleotide sequence ID" value="NZ_VLPL01000002.1"/>
</dbReference>
<name>A0A556N3P6_9FLAO</name>
<dbReference type="Gene3D" id="1.10.260.40">
    <property type="entry name" value="lambda repressor-like DNA-binding domains"/>
    <property type="match status" value="1"/>
</dbReference>
<gene>
    <name evidence="2" type="ORF">FO442_06020</name>
</gene>
<evidence type="ECO:0000259" key="1">
    <source>
        <dbReference type="PROSITE" id="PS50943"/>
    </source>
</evidence>
<protein>
    <submittedName>
        <fullName evidence="2">Helix-turn-helix transcriptional regulator</fullName>
    </submittedName>
</protein>
<sequence length="87" mass="9964">MVFFKPPLLYVQNVVDKDFLNALGNRVRELRLAKKMTQEDLGFLVGNSGKQIGRIERGENNVTTCMIYQISKALDISLSELFRFPIN</sequence>
<dbReference type="PROSITE" id="PS50943">
    <property type="entry name" value="HTH_CROC1"/>
    <property type="match status" value="1"/>
</dbReference>
<evidence type="ECO:0000313" key="2">
    <source>
        <dbReference type="EMBL" id="TSJ46715.1"/>
    </source>
</evidence>
<evidence type="ECO:0000313" key="3">
    <source>
        <dbReference type="Proteomes" id="UP000316008"/>
    </source>
</evidence>
<dbReference type="CDD" id="cd00093">
    <property type="entry name" value="HTH_XRE"/>
    <property type="match status" value="1"/>
</dbReference>
<keyword evidence="3" id="KW-1185">Reference proteome</keyword>
<reference evidence="2 3" key="1">
    <citation type="submission" date="2019-07" db="EMBL/GenBank/DDBJ databases">
        <authorList>
            <person name="Huq M.A."/>
        </authorList>
    </citation>
    <scope>NUCLEOTIDE SEQUENCE [LARGE SCALE GENOMIC DNA]</scope>
    <source>
        <strain evidence="2 3">MAH-3</strain>
    </source>
</reference>
<dbReference type="GO" id="GO:0003677">
    <property type="term" value="F:DNA binding"/>
    <property type="evidence" value="ECO:0007669"/>
    <property type="project" value="InterPro"/>
</dbReference>